<dbReference type="InterPro" id="IPR003010">
    <property type="entry name" value="C-N_Hydrolase"/>
</dbReference>
<keyword evidence="4" id="KW-1185">Reference proteome</keyword>
<dbReference type="AlphaFoldDB" id="A0A810N218"/>
<evidence type="ECO:0000259" key="2">
    <source>
        <dbReference type="PROSITE" id="PS50263"/>
    </source>
</evidence>
<evidence type="ECO:0000256" key="1">
    <source>
        <dbReference type="ARBA" id="ARBA00022801"/>
    </source>
</evidence>
<evidence type="ECO:0000313" key="3">
    <source>
        <dbReference type="EMBL" id="BCJ67426.1"/>
    </source>
</evidence>
<name>A0A810N218_9ACTN</name>
<dbReference type="CDD" id="cd07197">
    <property type="entry name" value="nitrilase"/>
    <property type="match status" value="1"/>
</dbReference>
<feature type="domain" description="CN hydrolase" evidence="2">
    <location>
        <begin position="5"/>
        <end position="234"/>
    </location>
</feature>
<protein>
    <submittedName>
        <fullName evidence="3">Hydrolase</fullName>
    </submittedName>
</protein>
<evidence type="ECO:0000313" key="4">
    <source>
        <dbReference type="Proteomes" id="UP000680866"/>
    </source>
</evidence>
<dbReference type="Gene3D" id="3.60.110.10">
    <property type="entry name" value="Carbon-nitrogen hydrolase"/>
    <property type="match status" value="1"/>
</dbReference>
<dbReference type="Pfam" id="PF00795">
    <property type="entry name" value="CN_hydrolase"/>
    <property type="match status" value="1"/>
</dbReference>
<accession>A0A810N218</accession>
<proteinExistence type="predicted"/>
<dbReference type="PANTHER" id="PTHR43674">
    <property type="entry name" value="NITRILASE C965.09-RELATED"/>
    <property type="match status" value="1"/>
</dbReference>
<dbReference type="InterPro" id="IPR050345">
    <property type="entry name" value="Aliph_Amidase/BUP"/>
</dbReference>
<organism evidence="3 4">
    <name type="scientific">Polymorphospora rubra</name>
    <dbReference type="NCBI Taxonomy" id="338584"/>
    <lineage>
        <taxon>Bacteria</taxon>
        <taxon>Bacillati</taxon>
        <taxon>Actinomycetota</taxon>
        <taxon>Actinomycetes</taxon>
        <taxon>Micromonosporales</taxon>
        <taxon>Micromonosporaceae</taxon>
        <taxon>Polymorphospora</taxon>
    </lineage>
</organism>
<dbReference type="InterPro" id="IPR036526">
    <property type="entry name" value="C-N_Hydrolase_sf"/>
</dbReference>
<sequence length="234" mass="23795">MRTPLVLAVAQPSCVAHDVGANAAAHAELVRRAGARVVVFPEMSLTGYEFATPAVAPDDPRLTSIVDACAAAGSVALVGAPVAGVGDRSHIGVLAVDGAGATVAYRKQWLGAAETARFTPGDAPAVIEVDGWRLGLAVCKDTGIAQHAADTAALGMDVYAAGVLDNVPQAGVHEERARRITTAHRVWVAMASFAGSTGEGYDRAAGRSGIWAPDGARIAEAGPEVGAVVRATLR</sequence>
<dbReference type="PROSITE" id="PS50263">
    <property type="entry name" value="CN_HYDROLASE"/>
    <property type="match status" value="1"/>
</dbReference>
<keyword evidence="1 3" id="KW-0378">Hydrolase</keyword>
<dbReference type="GO" id="GO:0050126">
    <property type="term" value="F:N-carbamoylputrescine amidase activity"/>
    <property type="evidence" value="ECO:0007669"/>
    <property type="project" value="TreeGrafter"/>
</dbReference>
<reference evidence="3" key="1">
    <citation type="submission" date="2020-08" db="EMBL/GenBank/DDBJ databases">
        <title>Whole genome shotgun sequence of Polymorphospora rubra NBRC 101157.</title>
        <authorList>
            <person name="Komaki H."/>
            <person name="Tamura T."/>
        </authorList>
    </citation>
    <scope>NUCLEOTIDE SEQUENCE</scope>
    <source>
        <strain evidence="3">NBRC 101157</strain>
    </source>
</reference>
<gene>
    <name evidence="3" type="ORF">Prubr_44470</name>
</gene>
<dbReference type="KEGG" id="pry:Prubr_44470"/>
<dbReference type="Proteomes" id="UP000680866">
    <property type="component" value="Chromosome"/>
</dbReference>
<dbReference type="EMBL" id="AP023359">
    <property type="protein sequence ID" value="BCJ67426.1"/>
    <property type="molecule type" value="Genomic_DNA"/>
</dbReference>
<dbReference type="SUPFAM" id="SSF56317">
    <property type="entry name" value="Carbon-nitrogen hydrolase"/>
    <property type="match status" value="1"/>
</dbReference>
<dbReference type="RefSeq" id="WP_212816761.1">
    <property type="nucleotide sequence ID" value="NZ_AP023359.1"/>
</dbReference>
<dbReference type="PANTHER" id="PTHR43674:SF2">
    <property type="entry name" value="BETA-UREIDOPROPIONASE"/>
    <property type="match status" value="1"/>
</dbReference>
<dbReference type="GO" id="GO:0033388">
    <property type="term" value="P:putrescine biosynthetic process from arginine"/>
    <property type="evidence" value="ECO:0007669"/>
    <property type="project" value="TreeGrafter"/>
</dbReference>